<evidence type="ECO:0000313" key="2">
    <source>
        <dbReference type="EMBL" id="KKY30735.1"/>
    </source>
</evidence>
<dbReference type="AlphaFoldDB" id="A0A0G2HRE8"/>
<keyword evidence="3" id="KW-1185">Reference proteome</keyword>
<dbReference type="Proteomes" id="UP000034680">
    <property type="component" value="Unassembled WGS sequence"/>
</dbReference>
<proteinExistence type="predicted"/>
<feature type="transmembrane region" description="Helical" evidence="1">
    <location>
        <begin position="39"/>
        <end position="61"/>
    </location>
</feature>
<evidence type="ECO:0000256" key="1">
    <source>
        <dbReference type="SAM" id="Phobius"/>
    </source>
</evidence>
<evidence type="ECO:0000313" key="3">
    <source>
        <dbReference type="Proteomes" id="UP000034680"/>
    </source>
</evidence>
<keyword evidence="1" id="KW-0472">Membrane</keyword>
<keyword evidence="1" id="KW-1133">Transmembrane helix</keyword>
<name>A0A0G2HRE8_9PEZI</name>
<sequence>MPTLRFHVKPAGAFSKNEARDAYGSPCSNNAWDCLNTPAQFGIIFSVIVVVIAVMWIYWYTIIRPRREKIRESGEDIELDLGDGRTGLPQQLSLPSPPHENLTPRCGHHRLLRNGLTLRDKPRHS</sequence>
<reference evidence="2 3" key="2">
    <citation type="submission" date="2015-05" db="EMBL/GenBank/DDBJ databases">
        <authorList>
            <person name="Morales-Cruz A."/>
            <person name="Amrine K.C."/>
            <person name="Cantu D."/>
        </authorList>
    </citation>
    <scope>NUCLEOTIDE SEQUENCE [LARGE SCALE GENOMIC DNA]</scope>
    <source>
        <strain evidence="2">DA912</strain>
    </source>
</reference>
<gene>
    <name evidence="2" type="ORF">UCDDA912_g09310</name>
</gene>
<protein>
    <submittedName>
        <fullName evidence="2">Uncharacterized protein</fullName>
    </submittedName>
</protein>
<dbReference type="OrthoDB" id="5238625at2759"/>
<keyword evidence="1" id="KW-0812">Transmembrane</keyword>
<organism evidence="2 3">
    <name type="scientific">Diaporthe ampelina</name>
    <dbReference type="NCBI Taxonomy" id="1214573"/>
    <lineage>
        <taxon>Eukaryota</taxon>
        <taxon>Fungi</taxon>
        <taxon>Dikarya</taxon>
        <taxon>Ascomycota</taxon>
        <taxon>Pezizomycotina</taxon>
        <taxon>Sordariomycetes</taxon>
        <taxon>Sordariomycetidae</taxon>
        <taxon>Diaporthales</taxon>
        <taxon>Diaporthaceae</taxon>
        <taxon>Diaporthe</taxon>
    </lineage>
</organism>
<comment type="caution">
    <text evidence="2">The sequence shown here is derived from an EMBL/GenBank/DDBJ whole genome shotgun (WGS) entry which is preliminary data.</text>
</comment>
<accession>A0A0G2HRE8</accession>
<reference evidence="2 3" key="1">
    <citation type="submission" date="2015-05" db="EMBL/GenBank/DDBJ databases">
        <title>Distinctive expansion of gene families associated with plant cell wall degradation and secondary metabolism in the genomes of grapevine trunk pathogens.</title>
        <authorList>
            <person name="Lawrence D.P."/>
            <person name="Travadon R."/>
            <person name="Rolshausen P.E."/>
            <person name="Baumgartner K."/>
        </authorList>
    </citation>
    <scope>NUCLEOTIDE SEQUENCE [LARGE SCALE GENOMIC DNA]</scope>
    <source>
        <strain evidence="2">DA912</strain>
    </source>
</reference>
<dbReference type="EMBL" id="LCUC01000449">
    <property type="protein sequence ID" value="KKY30735.1"/>
    <property type="molecule type" value="Genomic_DNA"/>
</dbReference>